<reference evidence="1" key="2">
    <citation type="submission" date="2023-06" db="EMBL/GenBank/DDBJ databases">
        <authorList>
            <person name="Swenson N.G."/>
            <person name="Wegrzyn J.L."/>
            <person name="Mcevoy S.L."/>
        </authorList>
    </citation>
    <scope>NUCLEOTIDE SEQUENCE</scope>
    <source>
        <strain evidence="1">NS2018</strain>
        <tissue evidence="1">Leaf</tissue>
    </source>
</reference>
<dbReference type="InterPro" id="IPR005227">
    <property type="entry name" value="YqgF"/>
</dbReference>
<sequence length="323" mass="37232">MRHTNPLDLYKEVFNKNRSRKPVNRGRLLGLDICDDHLALALSDTNLMFLSSSSKEWRLHGGAKLFGDLCRYDQDLKSLSAEVEALVDQHKVEGLVVGYPFRNQQEKSDYVSEGLKTARFINNLSISKKFGGINFTYWDKTLTPKEITIENHVELCMNRLVYDDFSLEPLEPLVQRQRCVPHLVLQISDYNVAGFIVRLPSDLNPTKPNPTIAKQQVGDFVKELSKSRKLRGLMYAYWDDLATFKGIDFAFKHHVEFMFEHLNLSEELSKEIMDKFAATRVLQAYLDCAKSVGEINKEEEYFARHLWVECPKGDDLMLSESDL</sequence>
<dbReference type="Proteomes" id="UP001168877">
    <property type="component" value="Unassembled WGS sequence"/>
</dbReference>
<dbReference type="AlphaFoldDB" id="A0AA39SY27"/>
<evidence type="ECO:0000313" key="1">
    <source>
        <dbReference type="EMBL" id="KAK0597914.1"/>
    </source>
</evidence>
<dbReference type="EMBL" id="JAUESC010000004">
    <property type="protein sequence ID" value="KAK0597914.1"/>
    <property type="molecule type" value="Genomic_DNA"/>
</dbReference>
<proteinExistence type="predicted"/>
<keyword evidence="2" id="KW-1185">Reference proteome</keyword>
<dbReference type="PANTHER" id="PTHR33317">
    <property type="entry name" value="POLYNUCLEOTIDYL TRANSFERASE, RIBONUCLEASE H-LIKE SUPERFAMILY PROTEIN"/>
    <property type="match status" value="1"/>
</dbReference>
<dbReference type="GO" id="GO:0000967">
    <property type="term" value="P:rRNA 5'-end processing"/>
    <property type="evidence" value="ECO:0007669"/>
    <property type="project" value="TreeGrafter"/>
</dbReference>
<gene>
    <name evidence="1" type="ORF">LWI29_029781</name>
</gene>
<name>A0AA39SY27_ACESA</name>
<evidence type="ECO:0000313" key="2">
    <source>
        <dbReference type="Proteomes" id="UP001168877"/>
    </source>
</evidence>
<evidence type="ECO:0008006" key="3">
    <source>
        <dbReference type="Google" id="ProtNLM"/>
    </source>
</evidence>
<dbReference type="InterPro" id="IPR037027">
    <property type="entry name" value="YqgF/RNaseH-like_dom_sf"/>
</dbReference>
<comment type="caution">
    <text evidence="1">The sequence shown here is derived from an EMBL/GenBank/DDBJ whole genome shotgun (WGS) entry which is preliminary data.</text>
</comment>
<dbReference type="Gene3D" id="3.30.420.140">
    <property type="entry name" value="YqgF/RNase H-like domain"/>
    <property type="match status" value="1"/>
</dbReference>
<accession>A0AA39SY27</accession>
<protein>
    <recommendedName>
        <fullName evidence="3">YqgF/RNase H-like domain-containing protein</fullName>
    </recommendedName>
</protein>
<reference evidence="1" key="1">
    <citation type="journal article" date="2022" name="Plant J.">
        <title>Strategies of tolerance reflected in two North American maple genomes.</title>
        <authorList>
            <person name="McEvoy S.L."/>
            <person name="Sezen U.U."/>
            <person name="Trouern-Trend A."/>
            <person name="McMahon S.M."/>
            <person name="Schaberg P.G."/>
            <person name="Yang J."/>
            <person name="Wegrzyn J.L."/>
            <person name="Swenson N.G."/>
        </authorList>
    </citation>
    <scope>NUCLEOTIDE SEQUENCE</scope>
    <source>
        <strain evidence="1">NS2018</strain>
    </source>
</reference>
<organism evidence="1 2">
    <name type="scientific">Acer saccharum</name>
    <name type="common">Sugar maple</name>
    <dbReference type="NCBI Taxonomy" id="4024"/>
    <lineage>
        <taxon>Eukaryota</taxon>
        <taxon>Viridiplantae</taxon>
        <taxon>Streptophyta</taxon>
        <taxon>Embryophyta</taxon>
        <taxon>Tracheophyta</taxon>
        <taxon>Spermatophyta</taxon>
        <taxon>Magnoliopsida</taxon>
        <taxon>eudicotyledons</taxon>
        <taxon>Gunneridae</taxon>
        <taxon>Pentapetalae</taxon>
        <taxon>rosids</taxon>
        <taxon>malvids</taxon>
        <taxon>Sapindales</taxon>
        <taxon>Sapindaceae</taxon>
        <taxon>Hippocastanoideae</taxon>
        <taxon>Acereae</taxon>
        <taxon>Acer</taxon>
    </lineage>
</organism>
<dbReference type="PANTHER" id="PTHR33317:SF1">
    <property type="entry name" value="POLYNUCLEOTIDYL TRANSFERASE, RIBONUCLEASE H-LIKE SUPERFAMILY PROTEIN"/>
    <property type="match status" value="1"/>
</dbReference>